<comment type="caution">
    <text evidence="1">The sequence shown here is derived from an EMBL/GenBank/DDBJ whole genome shotgun (WGS) entry which is preliminary data.</text>
</comment>
<proteinExistence type="predicted"/>
<gene>
    <name evidence="1" type="ORF">IAA04_07480</name>
</gene>
<evidence type="ECO:0000313" key="2">
    <source>
        <dbReference type="Proteomes" id="UP000823883"/>
    </source>
</evidence>
<protein>
    <recommendedName>
        <fullName evidence="3">Crp/Fnr family transcriptional regulator</fullName>
    </recommendedName>
</protein>
<dbReference type="Gene3D" id="2.60.120.10">
    <property type="entry name" value="Jelly Rolls"/>
    <property type="match status" value="1"/>
</dbReference>
<dbReference type="Proteomes" id="UP000823883">
    <property type="component" value="Unassembled WGS sequence"/>
</dbReference>
<name>A0A9D2T616_9FIRM</name>
<dbReference type="InterPro" id="IPR018490">
    <property type="entry name" value="cNMP-bd_dom_sf"/>
</dbReference>
<accession>A0A9D2T616</accession>
<evidence type="ECO:0000313" key="1">
    <source>
        <dbReference type="EMBL" id="HJC47877.1"/>
    </source>
</evidence>
<dbReference type="InterPro" id="IPR014710">
    <property type="entry name" value="RmlC-like_jellyroll"/>
</dbReference>
<reference evidence="1" key="1">
    <citation type="journal article" date="2021" name="PeerJ">
        <title>Extensive microbial diversity within the chicken gut microbiome revealed by metagenomics and culture.</title>
        <authorList>
            <person name="Gilroy R."/>
            <person name="Ravi A."/>
            <person name="Getino M."/>
            <person name="Pursley I."/>
            <person name="Horton D.L."/>
            <person name="Alikhan N.F."/>
            <person name="Baker D."/>
            <person name="Gharbi K."/>
            <person name="Hall N."/>
            <person name="Watson M."/>
            <person name="Adriaenssens E.M."/>
            <person name="Foster-Nyarko E."/>
            <person name="Jarju S."/>
            <person name="Secka A."/>
            <person name="Antonio M."/>
            <person name="Oren A."/>
            <person name="Chaudhuri R.R."/>
            <person name="La Ragione R."/>
            <person name="Hildebrand F."/>
            <person name="Pallen M.J."/>
        </authorList>
    </citation>
    <scope>NUCLEOTIDE SEQUENCE</scope>
    <source>
        <strain evidence="1">CHK183-5548</strain>
    </source>
</reference>
<dbReference type="EMBL" id="DWWL01000047">
    <property type="protein sequence ID" value="HJC47877.1"/>
    <property type="molecule type" value="Genomic_DNA"/>
</dbReference>
<sequence length="199" mass="22592">MKQMMDIQEFAVEILGLKEKTAVEYLKEKGAMEPVKKRTKLFSEGVKPEYVILNVEGVFRGYFINEEDCEVTDCLVNTPGSSLMPGFDLDAPAPASVEALTAGCVFKLRLSDFKELVKGSPAVGELYRNEVQRAGQYHLDKSRVISGCTAKMKYQWFLKTHPGMENRIPDRHIAAFLRMSPVTLSQIKRKLREKNEQEK</sequence>
<organism evidence="1 2">
    <name type="scientific">Candidatus Lachnoclostridium pullistercoris</name>
    <dbReference type="NCBI Taxonomy" id="2838632"/>
    <lineage>
        <taxon>Bacteria</taxon>
        <taxon>Bacillati</taxon>
        <taxon>Bacillota</taxon>
        <taxon>Clostridia</taxon>
        <taxon>Lachnospirales</taxon>
        <taxon>Lachnospiraceae</taxon>
    </lineage>
</organism>
<dbReference type="SUPFAM" id="SSF51206">
    <property type="entry name" value="cAMP-binding domain-like"/>
    <property type="match status" value="1"/>
</dbReference>
<evidence type="ECO:0008006" key="3">
    <source>
        <dbReference type="Google" id="ProtNLM"/>
    </source>
</evidence>
<reference evidence="1" key="2">
    <citation type="submission" date="2021-04" db="EMBL/GenBank/DDBJ databases">
        <authorList>
            <person name="Gilroy R."/>
        </authorList>
    </citation>
    <scope>NUCLEOTIDE SEQUENCE</scope>
    <source>
        <strain evidence="1">CHK183-5548</strain>
    </source>
</reference>
<dbReference type="AlphaFoldDB" id="A0A9D2T616"/>